<sequence length="96" mass="11067">MDVEGDLILASLLIKRKKGKEKCRKSWVHPLLTERLNKGLFHNLFDGLQQDKSIRKQDTVIREAIPSDQRLALTLRSLCSHNISVETKIFLNDCHT</sequence>
<proteinExistence type="predicted"/>
<evidence type="ECO:0000313" key="2">
    <source>
        <dbReference type="Proteomes" id="UP001159363"/>
    </source>
</evidence>
<accession>A0ABQ9IB44</accession>
<gene>
    <name evidence="1" type="ORF">PR048_006068</name>
</gene>
<keyword evidence="2" id="KW-1185">Reference proteome</keyword>
<evidence type="ECO:0000313" key="1">
    <source>
        <dbReference type="EMBL" id="KAJ8893470.1"/>
    </source>
</evidence>
<dbReference type="EMBL" id="JARBHB010000002">
    <property type="protein sequence ID" value="KAJ8893470.1"/>
    <property type="molecule type" value="Genomic_DNA"/>
</dbReference>
<name>A0ABQ9IB44_9NEOP</name>
<organism evidence="1 2">
    <name type="scientific">Dryococelus australis</name>
    <dbReference type="NCBI Taxonomy" id="614101"/>
    <lineage>
        <taxon>Eukaryota</taxon>
        <taxon>Metazoa</taxon>
        <taxon>Ecdysozoa</taxon>
        <taxon>Arthropoda</taxon>
        <taxon>Hexapoda</taxon>
        <taxon>Insecta</taxon>
        <taxon>Pterygota</taxon>
        <taxon>Neoptera</taxon>
        <taxon>Polyneoptera</taxon>
        <taxon>Phasmatodea</taxon>
        <taxon>Verophasmatodea</taxon>
        <taxon>Anareolatae</taxon>
        <taxon>Phasmatidae</taxon>
        <taxon>Eurycanthinae</taxon>
        <taxon>Dryococelus</taxon>
    </lineage>
</organism>
<comment type="caution">
    <text evidence="1">The sequence shown here is derived from an EMBL/GenBank/DDBJ whole genome shotgun (WGS) entry which is preliminary data.</text>
</comment>
<reference evidence="1 2" key="1">
    <citation type="submission" date="2023-02" db="EMBL/GenBank/DDBJ databases">
        <title>LHISI_Scaffold_Assembly.</title>
        <authorList>
            <person name="Stuart O.P."/>
            <person name="Cleave R."/>
            <person name="Magrath M.J.L."/>
            <person name="Mikheyev A.S."/>
        </authorList>
    </citation>
    <scope>NUCLEOTIDE SEQUENCE [LARGE SCALE GENOMIC DNA]</scope>
    <source>
        <strain evidence="1">Daus_M_001</strain>
        <tissue evidence="1">Leg muscle</tissue>
    </source>
</reference>
<protein>
    <submittedName>
        <fullName evidence="1">Uncharacterized protein</fullName>
    </submittedName>
</protein>
<dbReference type="Proteomes" id="UP001159363">
    <property type="component" value="Chromosome 2"/>
</dbReference>